<dbReference type="PROSITE" id="PS50943">
    <property type="entry name" value="HTH_CROC1"/>
    <property type="match status" value="1"/>
</dbReference>
<dbReference type="InterPro" id="IPR010982">
    <property type="entry name" value="Lambda_DNA-bd_dom_sf"/>
</dbReference>
<organism evidence="3 4">
    <name type="scientific">Salinibacterium amurskyense</name>
    <dbReference type="NCBI Taxonomy" id="205941"/>
    <lineage>
        <taxon>Bacteria</taxon>
        <taxon>Bacillati</taxon>
        <taxon>Actinomycetota</taxon>
        <taxon>Actinomycetes</taxon>
        <taxon>Micrococcales</taxon>
        <taxon>Microbacteriaceae</taxon>
        <taxon>Salinibacterium</taxon>
    </lineage>
</organism>
<dbReference type="InterPro" id="IPR013096">
    <property type="entry name" value="Cupin_2"/>
</dbReference>
<evidence type="ECO:0000256" key="1">
    <source>
        <dbReference type="ARBA" id="ARBA00023125"/>
    </source>
</evidence>
<dbReference type="SUPFAM" id="SSF47413">
    <property type="entry name" value="lambda repressor-like DNA-binding domains"/>
    <property type="match status" value="1"/>
</dbReference>
<dbReference type="OrthoDB" id="9810578at2"/>
<dbReference type="Gene3D" id="2.60.120.10">
    <property type="entry name" value="Jelly Rolls"/>
    <property type="match status" value="1"/>
</dbReference>
<dbReference type="InterPro" id="IPR050807">
    <property type="entry name" value="TransReg_Diox_bact_type"/>
</dbReference>
<dbReference type="CDD" id="cd00093">
    <property type="entry name" value="HTH_XRE"/>
    <property type="match status" value="1"/>
</dbReference>
<dbReference type="Pfam" id="PF07883">
    <property type="entry name" value="Cupin_2"/>
    <property type="match status" value="1"/>
</dbReference>
<name>A0A2M9D7A7_9MICO</name>
<dbReference type="GO" id="GO:0003700">
    <property type="term" value="F:DNA-binding transcription factor activity"/>
    <property type="evidence" value="ECO:0007669"/>
    <property type="project" value="TreeGrafter"/>
</dbReference>
<feature type="domain" description="HTH cro/C1-type" evidence="2">
    <location>
        <begin position="16"/>
        <end position="70"/>
    </location>
</feature>
<dbReference type="AlphaFoldDB" id="A0A2M9D7A7"/>
<dbReference type="RefSeq" id="WP_100388272.1">
    <property type="nucleotide sequence ID" value="NZ_BMZU01000001.1"/>
</dbReference>
<comment type="caution">
    <text evidence="3">The sequence shown here is derived from an EMBL/GenBank/DDBJ whole genome shotgun (WGS) entry which is preliminary data.</text>
</comment>
<dbReference type="InterPro" id="IPR011051">
    <property type="entry name" value="RmlC_Cupin_sf"/>
</dbReference>
<dbReference type="PANTHER" id="PTHR46797">
    <property type="entry name" value="HTH-TYPE TRANSCRIPTIONAL REGULATOR"/>
    <property type="match status" value="1"/>
</dbReference>
<proteinExistence type="predicted"/>
<gene>
    <name evidence="3" type="ORF">CLV85_0784</name>
</gene>
<reference evidence="3 4" key="1">
    <citation type="submission" date="2017-11" db="EMBL/GenBank/DDBJ databases">
        <title>Genomic Encyclopedia of Archaeal and Bacterial Type Strains, Phase II (KMG-II): From Individual Species to Whole Genera.</title>
        <authorList>
            <person name="Goeker M."/>
        </authorList>
    </citation>
    <scope>NUCLEOTIDE SEQUENCE [LARGE SCALE GENOMIC DNA]</scope>
    <source>
        <strain evidence="3 4">DSM 16400</strain>
    </source>
</reference>
<evidence type="ECO:0000313" key="3">
    <source>
        <dbReference type="EMBL" id="PJJ81607.1"/>
    </source>
</evidence>
<keyword evidence="4" id="KW-1185">Reference proteome</keyword>
<dbReference type="SMART" id="SM00530">
    <property type="entry name" value="HTH_XRE"/>
    <property type="match status" value="1"/>
</dbReference>
<protein>
    <submittedName>
        <fullName evidence="3">XRE family transcriptional regulator</fullName>
    </submittedName>
</protein>
<dbReference type="SUPFAM" id="SSF51182">
    <property type="entry name" value="RmlC-like cupins"/>
    <property type="match status" value="1"/>
</dbReference>
<dbReference type="Proteomes" id="UP000231742">
    <property type="component" value="Unassembled WGS sequence"/>
</dbReference>
<dbReference type="CDD" id="cd02209">
    <property type="entry name" value="cupin_XRE_C"/>
    <property type="match status" value="1"/>
</dbReference>
<dbReference type="PANTHER" id="PTHR46797:SF1">
    <property type="entry name" value="METHYLPHOSPHONATE SYNTHASE"/>
    <property type="match status" value="1"/>
</dbReference>
<keyword evidence="1" id="KW-0238">DNA-binding</keyword>
<sequence>MDEPTELLARTIGARVKNERQARKLTLDQLAENAGVSRRMVVNVEQGMANPSVGTLLRLSEALGVSLPALVEPPRAQKAKVTRAGAGAALWTGEHGGRGILMASSNTPEALELWEWTFMPGDSHSSEAHSAGTQELLHVLEGELTMTVASETFVLGTGDSLAFPGDEDHTYNNQSPAPTRFVLTVLEPGVGASHRTETSHA</sequence>
<evidence type="ECO:0000313" key="4">
    <source>
        <dbReference type="Proteomes" id="UP000231742"/>
    </source>
</evidence>
<dbReference type="InterPro" id="IPR001387">
    <property type="entry name" value="Cro/C1-type_HTH"/>
</dbReference>
<dbReference type="Pfam" id="PF01381">
    <property type="entry name" value="HTH_3"/>
    <property type="match status" value="1"/>
</dbReference>
<accession>A0A2M9D7A7</accession>
<dbReference type="GO" id="GO:0003677">
    <property type="term" value="F:DNA binding"/>
    <property type="evidence" value="ECO:0007669"/>
    <property type="project" value="UniProtKB-KW"/>
</dbReference>
<dbReference type="Gene3D" id="1.10.260.40">
    <property type="entry name" value="lambda repressor-like DNA-binding domains"/>
    <property type="match status" value="1"/>
</dbReference>
<evidence type="ECO:0000259" key="2">
    <source>
        <dbReference type="PROSITE" id="PS50943"/>
    </source>
</evidence>
<dbReference type="EMBL" id="PGFH01000001">
    <property type="protein sequence ID" value="PJJ81607.1"/>
    <property type="molecule type" value="Genomic_DNA"/>
</dbReference>
<dbReference type="GO" id="GO:0005829">
    <property type="term" value="C:cytosol"/>
    <property type="evidence" value="ECO:0007669"/>
    <property type="project" value="TreeGrafter"/>
</dbReference>
<dbReference type="InterPro" id="IPR014710">
    <property type="entry name" value="RmlC-like_jellyroll"/>
</dbReference>